<dbReference type="InterPro" id="IPR001214">
    <property type="entry name" value="SET_dom"/>
</dbReference>
<comment type="subcellular location">
    <subcellularLocation>
        <location evidence="1">Cytoplasm</location>
    </subcellularLocation>
</comment>
<feature type="compositionally biased region" description="Polar residues" evidence="13">
    <location>
        <begin position="913"/>
        <end position="929"/>
    </location>
</feature>
<dbReference type="Gene3D" id="2.170.270.10">
    <property type="entry name" value="SET domain"/>
    <property type="match status" value="1"/>
</dbReference>
<dbReference type="CDD" id="cd10536">
    <property type="entry name" value="SET_SMYD4"/>
    <property type="match status" value="1"/>
</dbReference>
<evidence type="ECO:0000256" key="11">
    <source>
        <dbReference type="PROSITE-ProRule" id="PRU00134"/>
    </source>
</evidence>
<dbReference type="GO" id="GO:0008276">
    <property type="term" value="F:protein methyltransferase activity"/>
    <property type="evidence" value="ECO:0007669"/>
    <property type="project" value="UniProtKB-ARBA"/>
</dbReference>
<keyword evidence="12" id="KW-0175">Coiled coil</keyword>
<dbReference type="Gene3D" id="1.20.5.1940">
    <property type="match status" value="1"/>
</dbReference>
<dbReference type="PROSITE" id="PS50179">
    <property type="entry name" value="VHS"/>
    <property type="match status" value="1"/>
</dbReference>
<dbReference type="InterPro" id="IPR008942">
    <property type="entry name" value="ENTH_VHS"/>
</dbReference>
<keyword evidence="4" id="KW-0597">Phosphoprotein</keyword>
<feature type="domain" description="MYND-type" evidence="17">
    <location>
        <begin position="293"/>
        <end position="332"/>
    </location>
</feature>
<evidence type="ECO:0000256" key="5">
    <source>
        <dbReference type="ARBA" id="ARBA00022723"/>
    </source>
</evidence>
<feature type="region of interest" description="Disordered" evidence="13">
    <location>
        <begin position="949"/>
        <end position="986"/>
    </location>
</feature>
<comment type="caution">
    <text evidence="18">The sequence shown here is derived from an EMBL/GenBank/DDBJ whole genome shotgun (WGS) entry which is preliminary data.</text>
</comment>
<dbReference type="InterPro" id="IPR017073">
    <property type="entry name" value="HGS/VPS27"/>
</dbReference>
<dbReference type="Gene3D" id="1.25.40.90">
    <property type="match status" value="1"/>
</dbReference>
<dbReference type="SMART" id="SM00317">
    <property type="entry name" value="SET"/>
    <property type="match status" value="1"/>
</dbReference>
<dbReference type="SUPFAM" id="SSF48452">
    <property type="entry name" value="TPR-like"/>
    <property type="match status" value="1"/>
</dbReference>
<dbReference type="InterPro" id="IPR017455">
    <property type="entry name" value="Znf_FYVE-rel"/>
</dbReference>
<dbReference type="InterPro" id="IPR046341">
    <property type="entry name" value="SET_dom_sf"/>
</dbReference>
<dbReference type="SUPFAM" id="SSF57903">
    <property type="entry name" value="FYVE/PHD zinc finger"/>
    <property type="match status" value="1"/>
</dbReference>
<dbReference type="SMART" id="SM00064">
    <property type="entry name" value="FYVE"/>
    <property type="match status" value="1"/>
</dbReference>
<evidence type="ECO:0000256" key="8">
    <source>
        <dbReference type="ARBA" id="ARBA00093423"/>
    </source>
</evidence>
<feature type="domain" description="SET" evidence="16">
    <location>
        <begin position="248"/>
        <end position="527"/>
    </location>
</feature>
<feature type="region of interest" description="Disordered" evidence="13">
    <location>
        <begin position="1171"/>
        <end position="1324"/>
    </location>
</feature>
<dbReference type="PROSITE" id="PS50865">
    <property type="entry name" value="ZF_MYND_2"/>
    <property type="match status" value="1"/>
</dbReference>
<comment type="function">
    <text evidence="8">Protein-lysine N-methyltransferase. Monomethylates PRMT5, modulating its transcriptional activity. May also act as a histone methyltransferase. Plays a critical role in cardiac development. Acts as a key epigenetic regulator of gene expression during cardiac development via its dual activities as a methyltransferase and negative regulator of HDAC1.</text>
</comment>
<dbReference type="GO" id="GO:0032456">
    <property type="term" value="P:endocytic recycling"/>
    <property type="evidence" value="ECO:0007669"/>
    <property type="project" value="TreeGrafter"/>
</dbReference>
<dbReference type="GO" id="GO:0031623">
    <property type="term" value="P:receptor internalization"/>
    <property type="evidence" value="ECO:0007669"/>
    <property type="project" value="TreeGrafter"/>
</dbReference>
<dbReference type="CDD" id="cd03569">
    <property type="entry name" value="VHS_Hrs"/>
    <property type="match status" value="1"/>
</dbReference>
<dbReference type="PROSITE" id="PS50178">
    <property type="entry name" value="ZF_FYVE"/>
    <property type="match status" value="1"/>
</dbReference>
<evidence type="ECO:0000259" key="17">
    <source>
        <dbReference type="PROSITE" id="PS50865"/>
    </source>
</evidence>
<dbReference type="InterPro" id="IPR024641">
    <property type="entry name" value="HRS_helical"/>
</dbReference>
<reference evidence="18" key="1">
    <citation type="submission" date="2021-11" db="EMBL/GenBank/DDBJ databases">
        <authorList>
            <person name="Schell T."/>
        </authorList>
    </citation>
    <scope>NUCLEOTIDE SEQUENCE</scope>
    <source>
        <strain evidence="18">M5</strain>
    </source>
</reference>
<dbReference type="GO" id="GO:0035091">
    <property type="term" value="F:phosphatidylinositol binding"/>
    <property type="evidence" value="ECO:0007669"/>
    <property type="project" value="InterPro"/>
</dbReference>
<dbReference type="InterPro" id="IPR011990">
    <property type="entry name" value="TPR-like_helical_dom_sf"/>
</dbReference>
<keyword evidence="19" id="KW-1185">Reference proteome</keyword>
<dbReference type="InterPro" id="IPR013083">
    <property type="entry name" value="Znf_RING/FYVE/PHD"/>
</dbReference>
<feature type="compositionally biased region" description="Basic and acidic residues" evidence="13">
    <location>
        <begin position="869"/>
        <end position="885"/>
    </location>
</feature>
<evidence type="ECO:0000256" key="13">
    <source>
        <dbReference type="SAM" id="MobiDB-lite"/>
    </source>
</evidence>
<dbReference type="Gene3D" id="6.10.140.2220">
    <property type="match status" value="1"/>
</dbReference>
<evidence type="ECO:0000256" key="7">
    <source>
        <dbReference type="ARBA" id="ARBA00022833"/>
    </source>
</evidence>
<dbReference type="SMART" id="SM00288">
    <property type="entry name" value="VHS"/>
    <property type="match status" value="1"/>
</dbReference>
<dbReference type="SUPFAM" id="SSF48464">
    <property type="entry name" value="ENTH/VHS domain"/>
    <property type="match status" value="1"/>
</dbReference>
<dbReference type="SUPFAM" id="SSF82199">
    <property type="entry name" value="SET domain"/>
    <property type="match status" value="1"/>
</dbReference>
<dbReference type="Gene3D" id="1.10.220.160">
    <property type="match status" value="1"/>
</dbReference>
<dbReference type="PANTHER" id="PTHR46275:SF1">
    <property type="entry name" value="HEPATOCYTE GROWTH FACTOR-REGULATED TYROSINE KINASE SUBSTRATE"/>
    <property type="match status" value="1"/>
</dbReference>
<keyword evidence="6 11" id="KW-0863">Zinc-finger</keyword>
<dbReference type="InterPro" id="IPR003903">
    <property type="entry name" value="UIM_dom"/>
</dbReference>
<dbReference type="InterPro" id="IPR011011">
    <property type="entry name" value="Znf_FYVE_PHD"/>
</dbReference>
<dbReference type="InterPro" id="IPR002893">
    <property type="entry name" value="Znf_MYND"/>
</dbReference>
<dbReference type="Pfam" id="PF01753">
    <property type="entry name" value="zf-MYND"/>
    <property type="match status" value="1"/>
</dbReference>
<dbReference type="PANTHER" id="PTHR46275">
    <property type="entry name" value="HEPATOCYTE GROWTH FACTOR-REGULATED TYROSINE KINASE SUBSTRATE"/>
    <property type="match status" value="1"/>
</dbReference>
<evidence type="ECO:0000256" key="10">
    <source>
        <dbReference type="ARBA" id="ARBA00093680"/>
    </source>
</evidence>
<dbReference type="PROSITE" id="PS50330">
    <property type="entry name" value="UIM"/>
    <property type="match status" value="1"/>
</dbReference>
<feature type="domain" description="FYVE-type" evidence="14">
    <location>
        <begin position="791"/>
        <end position="851"/>
    </location>
</feature>
<sequence>MDFDSLYTQICFDIEKSGGGRGTSSCFSNCSSDSQRISFVLGLESVKACLHEPLYFAKQKIFTPCKSKDQSTSHRIEGDGYHQKKFNWKAICSYNRSLLVGEGEALAFTYANRSAVFYDTEDWLHSLRDIQLALDQGYPKHLEHKLRERQGDCWLELGHVNQALISFNLARDLLLVFPTAKQQKDKLSDLVLKLKQTKNKQKKAKKCGLSENEFISSVKYIEQEVIKKRRSTPELYRARNTLLPSASTSIELKNTADRGRCLVANEDIEIGATVIVEKAHASILLEEFKESHCHNCLHWTPGLVPCHQCSKVGFCSTQCRDEAWASYHQSECGLTDLLHQTTIRVNSGQHGLLALRTILKADKQKIITANEQEKSFVSCASQMFDSANYETVHHLVDNTSQRSTADIFRRAVMAVYLTSLIQQRDGKDRPDEVLATAVLRLLQSYPCNAHEISHLAIPLPSGLCSHSKLLQLQQVQSCEIGSAAFPVVSLMNHSCNPNVVHICYGDVMVVKVIRRIARGEEILDNYGYHYATHEKRERQVKLCQQYYFRCRCQPCLEDWPLYGDTPKLTNRPDIADRITKDINDFKRLSCCYPVGCCQMEESARLFISYLDAMESDPSINLPVQEYNKAQEGLKHCLALSATLKKATSHLLLEPDWQSIIQICDIICQGDCQPKYAITAIKKRFYNQNPYVALYALQVLESVVKNCGSPIHEEVASKAFMDELREMVHKTTNDKVRAKILELTQTWAFAFRNTPKYSIIPDTLNILKAEGYTFPTLRESDAMFAADRAPNWSDGENCHRCRVQFSVIVRKHHCRACGQVFCGKCTPRSCTLPKFGIEKEVRVCEDCYDKYNSDGRPGRDESDSTISKPAEQKSEKSRKEEELKLQEEEELQLALALSQSEIEHKKQTSKTHTQRTYSSPVKESQPSKVTASEIEDPELARYLNRSYWEQKQQEKDSREKDSEVSVYPSAPVTAAGPMSPTNNGMKTVERYQNGESDEVDEFCSTLNSQLDIFVNRMKSNSSRGRSIANDSSVQTLFLNITTMHTRLMQYIQQQESARVYYEGLQDKLTQARDARAALDALREEHSERIRREAEEAERQRQIQMAQKLEIMRKKKQEYLQYQRQLAMQRMQDEEREMQMRMEQQKQMYQLRGQMPMPGMAAMPPGQMPPGMPGYPPQQQHQHGPYMGPPQHPGYPPEMYHPMPGQYPGVPGVHPAAPTPSAHQPGPMPAGLPQMPGPNYGPHPGYQPYPQQQPHPAMHQYAPHHQQQQPASAPAGPGQYAPPPPQMMMLAQPQQQMQQQHQQQQPQLQQQPGVPQPAVAELISFD</sequence>
<dbReference type="GO" id="GO:0008270">
    <property type="term" value="F:zinc ion binding"/>
    <property type="evidence" value="ECO:0007669"/>
    <property type="project" value="UniProtKB-KW"/>
</dbReference>
<evidence type="ECO:0000259" key="16">
    <source>
        <dbReference type="PROSITE" id="PS50280"/>
    </source>
</evidence>
<evidence type="ECO:0000256" key="6">
    <source>
        <dbReference type="ARBA" id="ARBA00022771"/>
    </source>
</evidence>
<dbReference type="GO" id="GO:0008170">
    <property type="term" value="F:N-methyltransferase activity"/>
    <property type="evidence" value="ECO:0007669"/>
    <property type="project" value="UniProtKB-ARBA"/>
</dbReference>
<feature type="region of interest" description="Disordered" evidence="13">
    <location>
        <begin position="900"/>
        <end position="935"/>
    </location>
</feature>
<accession>A0A8J2WDB4</accession>
<evidence type="ECO:0000313" key="18">
    <source>
        <dbReference type="EMBL" id="CAH0100182.1"/>
    </source>
</evidence>
<evidence type="ECO:0000259" key="14">
    <source>
        <dbReference type="PROSITE" id="PS50178"/>
    </source>
</evidence>
<feature type="compositionally biased region" description="Low complexity" evidence="13">
    <location>
        <begin position="1252"/>
        <end position="1277"/>
    </location>
</feature>
<keyword evidence="5" id="KW-0479">Metal-binding</keyword>
<keyword evidence="3" id="KW-0963">Cytoplasm</keyword>
<dbReference type="Pfam" id="PF00856">
    <property type="entry name" value="SET"/>
    <property type="match status" value="1"/>
</dbReference>
<dbReference type="CDD" id="cd15720">
    <property type="entry name" value="FYVE_Hrs"/>
    <property type="match status" value="1"/>
</dbReference>
<dbReference type="Pfam" id="PF01363">
    <property type="entry name" value="FYVE"/>
    <property type="match status" value="1"/>
</dbReference>
<gene>
    <name evidence="18" type="ORF">DGAL_LOCUS2373</name>
</gene>
<dbReference type="InterPro" id="IPR000306">
    <property type="entry name" value="Znf_FYVE"/>
</dbReference>
<dbReference type="SUPFAM" id="SSF144232">
    <property type="entry name" value="HIT/MYND zinc finger-like"/>
    <property type="match status" value="1"/>
</dbReference>
<feature type="compositionally biased region" description="Low complexity" evidence="13">
    <location>
        <begin position="1285"/>
        <end position="1316"/>
    </location>
</feature>
<feature type="coiled-coil region" evidence="12">
    <location>
        <begin position="1060"/>
        <end position="1146"/>
    </location>
</feature>
<dbReference type="PROSITE" id="PS50280">
    <property type="entry name" value="SET"/>
    <property type="match status" value="1"/>
</dbReference>
<dbReference type="Proteomes" id="UP000789390">
    <property type="component" value="Unassembled WGS sequence"/>
</dbReference>
<evidence type="ECO:0000256" key="4">
    <source>
        <dbReference type="ARBA" id="ARBA00022553"/>
    </source>
</evidence>
<dbReference type="CDD" id="cd21387">
    <property type="entry name" value="GAT_Hrs"/>
    <property type="match status" value="1"/>
</dbReference>
<feature type="compositionally biased region" description="Basic and acidic residues" evidence="13">
    <location>
        <begin position="950"/>
        <end position="962"/>
    </location>
</feature>
<dbReference type="Pfam" id="PF12210">
    <property type="entry name" value="Hrs_helical"/>
    <property type="match status" value="1"/>
</dbReference>
<feature type="compositionally biased region" description="Pro residues" evidence="13">
    <location>
        <begin position="1185"/>
        <end position="1194"/>
    </location>
</feature>
<evidence type="ECO:0000256" key="9">
    <source>
        <dbReference type="ARBA" id="ARBA00093635"/>
    </source>
</evidence>
<dbReference type="GO" id="GO:0008757">
    <property type="term" value="F:S-adenosylmethionine-dependent methyltransferase activity"/>
    <property type="evidence" value="ECO:0007669"/>
    <property type="project" value="UniProtKB-ARBA"/>
</dbReference>
<organism evidence="18 19">
    <name type="scientific">Daphnia galeata</name>
    <dbReference type="NCBI Taxonomy" id="27404"/>
    <lineage>
        <taxon>Eukaryota</taxon>
        <taxon>Metazoa</taxon>
        <taxon>Ecdysozoa</taxon>
        <taxon>Arthropoda</taxon>
        <taxon>Crustacea</taxon>
        <taxon>Branchiopoda</taxon>
        <taxon>Diplostraca</taxon>
        <taxon>Cladocera</taxon>
        <taxon>Anomopoda</taxon>
        <taxon>Daphniidae</taxon>
        <taxon>Daphnia</taxon>
    </lineage>
</organism>
<dbReference type="GO" id="GO:0043130">
    <property type="term" value="F:ubiquitin binding"/>
    <property type="evidence" value="ECO:0007669"/>
    <property type="project" value="InterPro"/>
</dbReference>
<evidence type="ECO:0000256" key="1">
    <source>
        <dbReference type="ARBA" id="ARBA00004496"/>
    </source>
</evidence>
<dbReference type="InterPro" id="IPR002014">
    <property type="entry name" value="VHS_dom"/>
</dbReference>
<dbReference type="Gene3D" id="3.30.40.10">
    <property type="entry name" value="Zinc/RING finger domain, C3HC4 (zinc finger)"/>
    <property type="match status" value="1"/>
</dbReference>
<evidence type="ECO:0000256" key="3">
    <source>
        <dbReference type="ARBA" id="ARBA00022490"/>
    </source>
</evidence>
<dbReference type="EMBL" id="CAKKLH010000033">
    <property type="protein sequence ID" value="CAH0100182.1"/>
    <property type="molecule type" value="Genomic_DNA"/>
</dbReference>
<keyword evidence="7" id="KW-0862">Zinc</keyword>
<dbReference type="OrthoDB" id="957735at2759"/>
<dbReference type="InterPro" id="IPR044421">
    <property type="entry name" value="SMYD4_SET"/>
</dbReference>
<protein>
    <recommendedName>
        <fullName evidence="2">Hepatocyte growth factor-regulated tyrosine kinase substrate</fullName>
    </recommendedName>
    <alternativeName>
        <fullName evidence="9">Protein-lysine N-methyltransferase SMYD4</fullName>
    </alternativeName>
    <alternativeName>
        <fullName evidence="10">SET and MYND domain-containing protein 4</fullName>
    </alternativeName>
</protein>
<feature type="compositionally biased region" description="Pro residues" evidence="13">
    <location>
        <begin position="1224"/>
        <end position="1251"/>
    </location>
</feature>
<proteinExistence type="predicted"/>
<evidence type="ECO:0000256" key="2">
    <source>
        <dbReference type="ARBA" id="ARBA00015450"/>
    </source>
</evidence>
<feature type="region of interest" description="Disordered" evidence="13">
    <location>
        <begin position="853"/>
        <end position="886"/>
    </location>
</feature>
<evidence type="ECO:0000313" key="19">
    <source>
        <dbReference type="Proteomes" id="UP000789390"/>
    </source>
</evidence>
<dbReference type="GO" id="GO:0005769">
    <property type="term" value="C:early endosome"/>
    <property type="evidence" value="ECO:0007669"/>
    <property type="project" value="TreeGrafter"/>
</dbReference>
<feature type="compositionally biased region" description="Low complexity" evidence="13">
    <location>
        <begin position="1175"/>
        <end position="1184"/>
    </location>
</feature>
<name>A0A8J2WDB4_9CRUS</name>
<dbReference type="Gene3D" id="1.25.40.10">
    <property type="entry name" value="Tetratricopeptide repeat domain"/>
    <property type="match status" value="1"/>
</dbReference>
<evidence type="ECO:0000259" key="15">
    <source>
        <dbReference type="PROSITE" id="PS50179"/>
    </source>
</evidence>
<dbReference type="Pfam" id="PF00790">
    <property type="entry name" value="VHS"/>
    <property type="match status" value="1"/>
</dbReference>
<evidence type="ECO:0000256" key="12">
    <source>
        <dbReference type="SAM" id="Coils"/>
    </source>
</evidence>
<feature type="domain" description="VHS" evidence="15">
    <location>
        <begin position="646"/>
        <end position="774"/>
    </location>
</feature>